<evidence type="ECO:0000259" key="8">
    <source>
        <dbReference type="PROSITE" id="PS52029"/>
    </source>
</evidence>
<sequence>MRRWSLLLISTTISTVVTALPVITESPAASAAADSRPTLTPGACGPVVRHLQRRLAHLRYAPGPATGCVNRPTIMAVWALQKANRLRPASAVGPRTWRALDRGRVPRPLVRQGAAPKRVEINLTRQLMHVYRRNRLALTTHISTGAQRRYCHKGRCGFAITPTGNFRVYRQNNGWRTGPLGSMYKPMYFRGGIAMHGSTSVPLYPASHGCVRLPLNVAHNLRHLVSKGQPVYVRRPPRR</sequence>
<keyword evidence="10" id="KW-1185">Reference proteome</keyword>
<dbReference type="PANTHER" id="PTHR30582">
    <property type="entry name" value="L,D-TRANSPEPTIDASE"/>
    <property type="match status" value="1"/>
</dbReference>
<keyword evidence="7" id="KW-0732">Signal</keyword>
<dbReference type="InterPro" id="IPR036366">
    <property type="entry name" value="PGBDSf"/>
</dbReference>
<dbReference type="CDD" id="cd16913">
    <property type="entry name" value="YkuD_like"/>
    <property type="match status" value="1"/>
</dbReference>
<dbReference type="Proteomes" id="UP000606172">
    <property type="component" value="Unassembled WGS sequence"/>
</dbReference>
<keyword evidence="2" id="KW-0808">Transferase</keyword>
<evidence type="ECO:0000256" key="3">
    <source>
        <dbReference type="ARBA" id="ARBA00022960"/>
    </source>
</evidence>
<name>A0A919RFN5_9ACTN</name>
<keyword evidence="5 6" id="KW-0961">Cell wall biogenesis/degradation</keyword>
<feature type="active site" description="Nucleophile" evidence="6">
    <location>
        <position position="210"/>
    </location>
</feature>
<dbReference type="PANTHER" id="PTHR30582:SF2">
    <property type="entry name" value="L,D-TRANSPEPTIDASE YCIB-RELATED"/>
    <property type="match status" value="1"/>
</dbReference>
<evidence type="ECO:0000256" key="4">
    <source>
        <dbReference type="ARBA" id="ARBA00022984"/>
    </source>
</evidence>
<comment type="pathway">
    <text evidence="1 6">Cell wall biogenesis; peptidoglycan biosynthesis.</text>
</comment>
<dbReference type="InterPro" id="IPR002477">
    <property type="entry name" value="Peptidoglycan-bd-like"/>
</dbReference>
<feature type="domain" description="L,D-TPase catalytic" evidence="8">
    <location>
        <begin position="117"/>
        <end position="234"/>
    </location>
</feature>
<dbReference type="GO" id="GO:0071972">
    <property type="term" value="F:peptidoglycan L,D-transpeptidase activity"/>
    <property type="evidence" value="ECO:0007669"/>
    <property type="project" value="TreeGrafter"/>
</dbReference>
<comment type="caution">
    <text evidence="9">The sequence shown here is derived from an EMBL/GenBank/DDBJ whole genome shotgun (WGS) entry which is preliminary data.</text>
</comment>
<reference evidence="9" key="1">
    <citation type="submission" date="2021-01" db="EMBL/GenBank/DDBJ databases">
        <title>Whole genome shotgun sequence of Sinosporangium siamense NBRC 109515.</title>
        <authorList>
            <person name="Komaki H."/>
            <person name="Tamura T."/>
        </authorList>
    </citation>
    <scope>NUCLEOTIDE SEQUENCE</scope>
    <source>
        <strain evidence="9">NBRC 109515</strain>
    </source>
</reference>
<evidence type="ECO:0000313" key="9">
    <source>
        <dbReference type="EMBL" id="GII93040.1"/>
    </source>
</evidence>
<evidence type="ECO:0000256" key="6">
    <source>
        <dbReference type="PROSITE-ProRule" id="PRU01373"/>
    </source>
</evidence>
<evidence type="ECO:0000256" key="1">
    <source>
        <dbReference type="ARBA" id="ARBA00004752"/>
    </source>
</evidence>
<dbReference type="InterPro" id="IPR036365">
    <property type="entry name" value="PGBD-like_sf"/>
</dbReference>
<evidence type="ECO:0000256" key="7">
    <source>
        <dbReference type="SAM" id="SignalP"/>
    </source>
</evidence>
<dbReference type="GO" id="GO:0016740">
    <property type="term" value="F:transferase activity"/>
    <property type="evidence" value="ECO:0007669"/>
    <property type="project" value="UniProtKB-KW"/>
</dbReference>
<evidence type="ECO:0000313" key="10">
    <source>
        <dbReference type="Proteomes" id="UP000606172"/>
    </source>
</evidence>
<dbReference type="InterPro" id="IPR050979">
    <property type="entry name" value="LD-transpeptidase"/>
</dbReference>
<protein>
    <recommendedName>
        <fullName evidence="8">L,D-TPase catalytic domain-containing protein</fullName>
    </recommendedName>
</protein>
<dbReference type="Pfam" id="PF03734">
    <property type="entry name" value="YkuD"/>
    <property type="match status" value="1"/>
</dbReference>
<dbReference type="PROSITE" id="PS52029">
    <property type="entry name" value="LD_TPASE"/>
    <property type="match status" value="1"/>
</dbReference>
<dbReference type="Gene3D" id="1.10.101.10">
    <property type="entry name" value="PGBD-like superfamily/PGBD"/>
    <property type="match status" value="1"/>
</dbReference>
<proteinExistence type="predicted"/>
<feature type="active site" description="Proton donor/acceptor" evidence="6">
    <location>
        <position position="196"/>
    </location>
</feature>
<dbReference type="Pfam" id="PF01471">
    <property type="entry name" value="PG_binding_1"/>
    <property type="match status" value="1"/>
</dbReference>
<dbReference type="GO" id="GO:0018104">
    <property type="term" value="P:peptidoglycan-protein cross-linking"/>
    <property type="evidence" value="ECO:0007669"/>
    <property type="project" value="TreeGrafter"/>
</dbReference>
<dbReference type="GO" id="GO:0005576">
    <property type="term" value="C:extracellular region"/>
    <property type="evidence" value="ECO:0007669"/>
    <property type="project" value="TreeGrafter"/>
</dbReference>
<dbReference type="AlphaFoldDB" id="A0A919RFN5"/>
<gene>
    <name evidence="9" type="ORF">Ssi02_32710</name>
</gene>
<evidence type="ECO:0000256" key="5">
    <source>
        <dbReference type="ARBA" id="ARBA00023316"/>
    </source>
</evidence>
<keyword evidence="4 6" id="KW-0573">Peptidoglycan synthesis</keyword>
<dbReference type="GO" id="GO:0071555">
    <property type="term" value="P:cell wall organization"/>
    <property type="evidence" value="ECO:0007669"/>
    <property type="project" value="UniProtKB-UniRule"/>
</dbReference>
<keyword evidence="3 6" id="KW-0133">Cell shape</keyword>
<feature type="chain" id="PRO_5038820688" description="L,D-TPase catalytic domain-containing protein" evidence="7">
    <location>
        <begin position="20"/>
        <end position="239"/>
    </location>
</feature>
<dbReference type="InterPro" id="IPR005490">
    <property type="entry name" value="LD_TPept_cat_dom"/>
</dbReference>
<evidence type="ECO:0000256" key="2">
    <source>
        <dbReference type="ARBA" id="ARBA00022679"/>
    </source>
</evidence>
<accession>A0A919RFN5</accession>
<feature type="signal peptide" evidence="7">
    <location>
        <begin position="1"/>
        <end position="19"/>
    </location>
</feature>
<dbReference type="SUPFAM" id="SSF141523">
    <property type="entry name" value="L,D-transpeptidase catalytic domain-like"/>
    <property type="match status" value="1"/>
</dbReference>
<organism evidence="9 10">
    <name type="scientific">Sinosporangium siamense</name>
    <dbReference type="NCBI Taxonomy" id="1367973"/>
    <lineage>
        <taxon>Bacteria</taxon>
        <taxon>Bacillati</taxon>
        <taxon>Actinomycetota</taxon>
        <taxon>Actinomycetes</taxon>
        <taxon>Streptosporangiales</taxon>
        <taxon>Streptosporangiaceae</taxon>
        <taxon>Sinosporangium</taxon>
    </lineage>
</organism>
<dbReference type="GO" id="GO:0008360">
    <property type="term" value="P:regulation of cell shape"/>
    <property type="evidence" value="ECO:0007669"/>
    <property type="project" value="UniProtKB-UniRule"/>
</dbReference>
<dbReference type="Gene3D" id="2.40.440.10">
    <property type="entry name" value="L,D-transpeptidase catalytic domain-like"/>
    <property type="match status" value="1"/>
</dbReference>
<dbReference type="SUPFAM" id="SSF47090">
    <property type="entry name" value="PGBD-like"/>
    <property type="match status" value="1"/>
</dbReference>
<dbReference type="InterPro" id="IPR038063">
    <property type="entry name" value="Transpep_catalytic_dom"/>
</dbReference>
<dbReference type="EMBL" id="BOOW01000020">
    <property type="protein sequence ID" value="GII93040.1"/>
    <property type="molecule type" value="Genomic_DNA"/>
</dbReference>